<protein>
    <recommendedName>
        <fullName evidence="4">Thioredoxin domain-containing protein</fullName>
    </recommendedName>
</protein>
<gene>
    <name evidence="5" type="ORF">GSLYS_00011570001</name>
</gene>
<dbReference type="FunFam" id="3.40.30.10:FF:000092">
    <property type="entry name" value="Monothiol glutaredoxin"/>
    <property type="match status" value="1"/>
</dbReference>
<dbReference type="GO" id="GO:0046872">
    <property type="term" value="F:metal ion binding"/>
    <property type="evidence" value="ECO:0007669"/>
    <property type="project" value="UniProtKB-KW"/>
</dbReference>
<keyword evidence="2" id="KW-0408">Iron</keyword>
<reference evidence="5 6" key="1">
    <citation type="submission" date="2024-04" db="EMBL/GenBank/DDBJ databases">
        <authorList>
            <consortium name="Genoscope - CEA"/>
            <person name="William W."/>
        </authorList>
    </citation>
    <scope>NUCLEOTIDE SEQUENCE [LARGE SCALE GENOMIC DNA]</scope>
</reference>
<dbReference type="InterPro" id="IPR002109">
    <property type="entry name" value="Glutaredoxin"/>
</dbReference>
<dbReference type="InterPro" id="IPR004480">
    <property type="entry name" value="Monothiol_GRX-rel"/>
</dbReference>
<dbReference type="SUPFAM" id="SSF52833">
    <property type="entry name" value="Thioredoxin-like"/>
    <property type="match status" value="3"/>
</dbReference>
<dbReference type="GO" id="GO:0006879">
    <property type="term" value="P:intracellular iron ion homeostasis"/>
    <property type="evidence" value="ECO:0007669"/>
    <property type="project" value="TreeGrafter"/>
</dbReference>
<dbReference type="EMBL" id="CAXITT010000270">
    <property type="protein sequence ID" value="CAL1537668.1"/>
    <property type="molecule type" value="Genomic_DNA"/>
</dbReference>
<keyword evidence="6" id="KW-1185">Reference proteome</keyword>
<dbReference type="PANTHER" id="PTHR10293">
    <property type="entry name" value="GLUTAREDOXIN FAMILY MEMBER"/>
    <property type="match status" value="1"/>
</dbReference>
<dbReference type="NCBIfam" id="TIGR00365">
    <property type="entry name" value="Grx4 family monothiol glutaredoxin"/>
    <property type="match status" value="2"/>
</dbReference>
<dbReference type="Gene3D" id="3.40.30.10">
    <property type="entry name" value="Glutaredoxin"/>
    <property type="match status" value="3"/>
</dbReference>
<keyword evidence="3" id="KW-0411">Iron-sulfur</keyword>
<name>A0AAV2HVY7_LYMST</name>
<organism evidence="5 6">
    <name type="scientific">Lymnaea stagnalis</name>
    <name type="common">Great pond snail</name>
    <name type="synonym">Helix stagnalis</name>
    <dbReference type="NCBI Taxonomy" id="6523"/>
    <lineage>
        <taxon>Eukaryota</taxon>
        <taxon>Metazoa</taxon>
        <taxon>Spiralia</taxon>
        <taxon>Lophotrochozoa</taxon>
        <taxon>Mollusca</taxon>
        <taxon>Gastropoda</taxon>
        <taxon>Heterobranchia</taxon>
        <taxon>Euthyneura</taxon>
        <taxon>Panpulmonata</taxon>
        <taxon>Hygrophila</taxon>
        <taxon>Lymnaeoidea</taxon>
        <taxon>Lymnaeidae</taxon>
        <taxon>Lymnaea</taxon>
    </lineage>
</organism>
<proteinExistence type="predicted"/>
<dbReference type="Proteomes" id="UP001497497">
    <property type="component" value="Unassembled WGS sequence"/>
</dbReference>
<dbReference type="InterPro" id="IPR033658">
    <property type="entry name" value="GRX_PICOT-like"/>
</dbReference>
<evidence type="ECO:0000256" key="1">
    <source>
        <dbReference type="ARBA" id="ARBA00022723"/>
    </source>
</evidence>
<dbReference type="InterPro" id="IPR013766">
    <property type="entry name" value="Thioredoxin_domain"/>
</dbReference>
<evidence type="ECO:0000259" key="4">
    <source>
        <dbReference type="PROSITE" id="PS51352"/>
    </source>
</evidence>
<dbReference type="AlphaFoldDB" id="A0AAV2HVY7"/>
<dbReference type="FunFam" id="3.40.30.10:FF:000012">
    <property type="entry name" value="Monothiol glutaredoxin"/>
    <property type="match status" value="2"/>
</dbReference>
<dbReference type="CDD" id="cd03028">
    <property type="entry name" value="GRX_PICOT_like"/>
    <property type="match status" value="2"/>
</dbReference>
<evidence type="ECO:0000256" key="3">
    <source>
        <dbReference type="ARBA" id="ARBA00023014"/>
    </source>
</evidence>
<dbReference type="Pfam" id="PF00085">
    <property type="entry name" value="Thioredoxin"/>
    <property type="match status" value="1"/>
</dbReference>
<dbReference type="GO" id="GO:0005634">
    <property type="term" value="C:nucleus"/>
    <property type="evidence" value="ECO:0007669"/>
    <property type="project" value="TreeGrafter"/>
</dbReference>
<dbReference type="CDD" id="cd02984">
    <property type="entry name" value="TRX_PICOT"/>
    <property type="match status" value="1"/>
</dbReference>
<dbReference type="PANTHER" id="PTHR10293:SF73">
    <property type="entry name" value="GLUTAREDOXIN-3"/>
    <property type="match status" value="1"/>
</dbReference>
<dbReference type="PROSITE" id="PS51352">
    <property type="entry name" value="THIOREDOXIN_2"/>
    <property type="match status" value="1"/>
</dbReference>
<dbReference type="InterPro" id="IPR036249">
    <property type="entry name" value="Thioredoxin-like_sf"/>
</dbReference>
<comment type="caution">
    <text evidence="5">The sequence shown here is derived from an EMBL/GenBank/DDBJ whole genome shotgun (WGS) entry which is preliminary data.</text>
</comment>
<dbReference type="GO" id="GO:0005829">
    <property type="term" value="C:cytosol"/>
    <property type="evidence" value="ECO:0007669"/>
    <property type="project" value="TreeGrafter"/>
</dbReference>
<keyword evidence="1" id="KW-0479">Metal-binding</keyword>
<feature type="domain" description="Thioredoxin" evidence="4">
    <location>
        <begin position="1"/>
        <end position="118"/>
    </location>
</feature>
<dbReference type="GO" id="GO:0051536">
    <property type="term" value="F:iron-sulfur cluster binding"/>
    <property type="evidence" value="ECO:0007669"/>
    <property type="project" value="UniProtKB-KW"/>
</dbReference>
<evidence type="ECO:0000313" key="5">
    <source>
        <dbReference type="EMBL" id="CAL1537668.1"/>
    </source>
</evidence>
<dbReference type="Pfam" id="PF00462">
    <property type="entry name" value="Glutaredoxin"/>
    <property type="match status" value="2"/>
</dbReference>
<dbReference type="PROSITE" id="PS51354">
    <property type="entry name" value="GLUTAREDOXIN_2"/>
    <property type="match status" value="2"/>
</dbReference>
<evidence type="ECO:0000313" key="6">
    <source>
        <dbReference type="Proteomes" id="UP001497497"/>
    </source>
</evidence>
<evidence type="ECO:0000256" key="2">
    <source>
        <dbReference type="ARBA" id="ARBA00023004"/>
    </source>
</evidence>
<accession>A0AAV2HVY7</accession>
<sequence>MADTNNLSSNTVELIKDVDRFNKILGDAGGHLVVVHFAASWAEQCQQMGEVINELSKDPKFSHVTFLTVDAESLAEVSYKYEIVAAPTFIFLKSGKQIDRLDGANAAELTMKVTKHSFSTVGDLNKPSAKQDLNERLKKLINSAPVMLFMKGSPEAPKCGFSRQITQILTEQGIQYSTFDILSDDDVRQGLKSFSNWPTYPQLYVKGELLGGLDIVKEMVESGELKDIVPKTEDLNTRLKNLINQSPVVLFMKGTQSTPRCGFSKTIVAILDEVGVPYTTFDILSDEEVRQGLKTYSNWPTYPQLYVKGELIGGLDIIKEMKDSGELESTLKGQ</sequence>